<evidence type="ECO:0000313" key="2">
    <source>
        <dbReference type="Proteomes" id="UP001174936"/>
    </source>
</evidence>
<sequence>MAPTSLSPFRRYTGPPPPGLTAPIDLAFWDAFVALDALIPEPPKHDEYLFSSGGTALTASLNILQRHLITHYGLTVTAWMDTYCFAHVNATHPPDSPQARLKTLIVTHMASAASPSHKGVSHLWIKCLSWAISRRAALAGGVVHVAMWKDMPLYGPGSFWGMEVGMLTGENSNVDVIVRHDMEELPGGQIAVDPPVVVWRRDKHKMLGVDFEGQDWSFDVDDLGPGAKTLWRAEMRDSAPSVEVKEKASTSRWWKLWKA</sequence>
<dbReference type="AlphaFoldDB" id="A0AA39YIB4"/>
<organism evidence="1 2">
    <name type="scientific">Cercophora newfieldiana</name>
    <dbReference type="NCBI Taxonomy" id="92897"/>
    <lineage>
        <taxon>Eukaryota</taxon>
        <taxon>Fungi</taxon>
        <taxon>Dikarya</taxon>
        <taxon>Ascomycota</taxon>
        <taxon>Pezizomycotina</taxon>
        <taxon>Sordariomycetes</taxon>
        <taxon>Sordariomycetidae</taxon>
        <taxon>Sordariales</taxon>
        <taxon>Lasiosphaeriaceae</taxon>
        <taxon>Cercophora</taxon>
    </lineage>
</organism>
<protein>
    <submittedName>
        <fullName evidence="1">Uncharacterized protein</fullName>
    </submittedName>
</protein>
<dbReference type="EMBL" id="JAULSV010000002">
    <property type="protein sequence ID" value="KAK0652480.1"/>
    <property type="molecule type" value="Genomic_DNA"/>
</dbReference>
<gene>
    <name evidence="1" type="ORF">B0T16DRAFT_387735</name>
</gene>
<evidence type="ECO:0000313" key="1">
    <source>
        <dbReference type="EMBL" id="KAK0652480.1"/>
    </source>
</evidence>
<name>A0AA39YIB4_9PEZI</name>
<keyword evidence="2" id="KW-1185">Reference proteome</keyword>
<reference evidence="1" key="1">
    <citation type="submission" date="2023-06" db="EMBL/GenBank/DDBJ databases">
        <title>Genome-scale phylogeny and comparative genomics of the fungal order Sordariales.</title>
        <authorList>
            <consortium name="Lawrence Berkeley National Laboratory"/>
            <person name="Hensen N."/>
            <person name="Bonometti L."/>
            <person name="Westerberg I."/>
            <person name="Brannstrom I.O."/>
            <person name="Guillou S."/>
            <person name="Cros-Aarteil S."/>
            <person name="Calhoun S."/>
            <person name="Haridas S."/>
            <person name="Kuo A."/>
            <person name="Mondo S."/>
            <person name="Pangilinan J."/>
            <person name="Riley R."/>
            <person name="Labutti K."/>
            <person name="Andreopoulos B."/>
            <person name="Lipzen A."/>
            <person name="Chen C."/>
            <person name="Yanf M."/>
            <person name="Daum C."/>
            <person name="Ng V."/>
            <person name="Clum A."/>
            <person name="Steindorff A."/>
            <person name="Ohm R."/>
            <person name="Martin F."/>
            <person name="Silar P."/>
            <person name="Natvig D."/>
            <person name="Lalanne C."/>
            <person name="Gautier V."/>
            <person name="Ament-Velasquez S.L."/>
            <person name="Kruys A."/>
            <person name="Hutchinson M.I."/>
            <person name="Powell A.J."/>
            <person name="Barry K."/>
            <person name="Miller A.N."/>
            <person name="Grigoriev I.V."/>
            <person name="Debuchy R."/>
            <person name="Gladieux P."/>
            <person name="Thoren M.H."/>
            <person name="Johannesson H."/>
        </authorList>
    </citation>
    <scope>NUCLEOTIDE SEQUENCE</scope>
    <source>
        <strain evidence="1">SMH2532-1</strain>
    </source>
</reference>
<comment type="caution">
    <text evidence="1">The sequence shown here is derived from an EMBL/GenBank/DDBJ whole genome shotgun (WGS) entry which is preliminary data.</text>
</comment>
<proteinExistence type="predicted"/>
<dbReference type="Proteomes" id="UP001174936">
    <property type="component" value="Unassembled WGS sequence"/>
</dbReference>
<accession>A0AA39YIB4</accession>